<dbReference type="EMBL" id="JAWXYC010000001">
    <property type="protein sequence ID" value="MDX5949905.1"/>
    <property type="molecule type" value="Genomic_DNA"/>
</dbReference>
<evidence type="ECO:0000313" key="4">
    <source>
        <dbReference type="Proteomes" id="UP001277471"/>
    </source>
</evidence>
<dbReference type="GeneID" id="56447693"/>
<dbReference type="InterPro" id="IPR036390">
    <property type="entry name" value="WH_DNA-bd_sf"/>
</dbReference>
<dbReference type="RefSeq" id="WP_276509454.1">
    <property type="nucleotide sequence ID" value="NZ_JAMZIJ010000005.1"/>
</dbReference>
<proteinExistence type="predicted"/>
<feature type="region of interest" description="Disordered" evidence="2">
    <location>
        <begin position="150"/>
        <end position="169"/>
    </location>
</feature>
<keyword evidence="1" id="KW-0238">DNA-binding</keyword>
<dbReference type="Pfam" id="PF02082">
    <property type="entry name" value="Rrf2"/>
    <property type="match status" value="1"/>
</dbReference>
<dbReference type="SUPFAM" id="SSF46785">
    <property type="entry name" value="Winged helix' DNA-binding domain"/>
    <property type="match status" value="1"/>
</dbReference>
<dbReference type="PANTHER" id="PTHR33221:SF4">
    <property type="entry name" value="HTH-TYPE TRANSCRIPTIONAL REPRESSOR NSRR"/>
    <property type="match status" value="1"/>
</dbReference>
<dbReference type="PROSITE" id="PS51197">
    <property type="entry name" value="HTH_RRF2_2"/>
    <property type="match status" value="1"/>
</dbReference>
<evidence type="ECO:0000256" key="1">
    <source>
        <dbReference type="ARBA" id="ARBA00023125"/>
    </source>
</evidence>
<reference evidence="3 4" key="1">
    <citation type="submission" date="2023-11" db="EMBL/GenBank/DDBJ databases">
        <title>MicrobeMod: A computational toolkit for identifying prokaryotic methylation and restriction-modification with nanopore sequencing.</title>
        <authorList>
            <person name="Crits-Christoph A."/>
            <person name="Kang S.C."/>
            <person name="Lee H."/>
            <person name="Ostrov N."/>
        </authorList>
    </citation>
    <scope>NUCLEOTIDE SEQUENCE [LARGE SCALE GENOMIC DNA]</scope>
    <source>
        <strain evidence="3 4">ATCC 29145</strain>
    </source>
</reference>
<dbReference type="InterPro" id="IPR036388">
    <property type="entry name" value="WH-like_DNA-bd_sf"/>
</dbReference>
<evidence type="ECO:0000313" key="3">
    <source>
        <dbReference type="EMBL" id="MDX5949905.1"/>
    </source>
</evidence>
<dbReference type="NCBIfam" id="TIGR00738">
    <property type="entry name" value="rrf2_super"/>
    <property type="match status" value="1"/>
</dbReference>
<comment type="caution">
    <text evidence="3">The sequence shown here is derived from an EMBL/GenBank/DDBJ whole genome shotgun (WGS) entry which is preliminary data.</text>
</comment>
<name>A0ABU4NX64_AZOBR</name>
<sequence length="169" mass="18684">MQVWLAMRLSSYTDYALRVLMYLAVRQEGLPTISDIAQVYGISKNHLMKVVHDLGRGGYVETVRGRNGGLRLGRPAEQIRIGDVIRYTEEDMAIVDCMGALQASPICRLSPACNLRTALHEALQAFLAVLDDYTLADIVRHRRSMASLLGLPQPPLPHTAARGEAEPES</sequence>
<accession>A0ABU4NX64</accession>
<evidence type="ECO:0000256" key="2">
    <source>
        <dbReference type="SAM" id="MobiDB-lite"/>
    </source>
</evidence>
<organism evidence="3 4">
    <name type="scientific">Azospirillum brasilense</name>
    <dbReference type="NCBI Taxonomy" id="192"/>
    <lineage>
        <taxon>Bacteria</taxon>
        <taxon>Pseudomonadati</taxon>
        <taxon>Pseudomonadota</taxon>
        <taxon>Alphaproteobacteria</taxon>
        <taxon>Rhodospirillales</taxon>
        <taxon>Azospirillaceae</taxon>
        <taxon>Azospirillum</taxon>
    </lineage>
</organism>
<gene>
    <name evidence="3" type="ORF">SIM66_01595</name>
</gene>
<dbReference type="InterPro" id="IPR000944">
    <property type="entry name" value="Tscrpt_reg_Rrf2"/>
</dbReference>
<dbReference type="Gene3D" id="1.10.10.10">
    <property type="entry name" value="Winged helix-like DNA-binding domain superfamily/Winged helix DNA-binding domain"/>
    <property type="match status" value="1"/>
</dbReference>
<protein>
    <submittedName>
        <fullName evidence="3">Rrf2 family transcriptional regulator</fullName>
    </submittedName>
</protein>
<dbReference type="PANTHER" id="PTHR33221">
    <property type="entry name" value="WINGED HELIX-TURN-HELIX TRANSCRIPTIONAL REGULATOR, RRF2 FAMILY"/>
    <property type="match status" value="1"/>
</dbReference>
<dbReference type="Proteomes" id="UP001277471">
    <property type="component" value="Unassembled WGS sequence"/>
</dbReference>
<keyword evidence="4" id="KW-1185">Reference proteome</keyword>